<evidence type="ECO:0000313" key="2">
    <source>
        <dbReference type="EMBL" id="CAH2243707.1"/>
    </source>
</evidence>
<sequence>MFASRLLLLLFCGYINADRSLHCDFDKLSLCDWRNDPQANNVWLVSFNSVANLKKFKDNFQIIIEAMATSYFGFANIDKVAILQRSECDAAISAATNPG</sequence>
<comment type="caution">
    <text evidence="2">The sequence shown here is derived from an EMBL/GenBank/DDBJ whole genome shotgun (WGS) entry which is preliminary data.</text>
</comment>
<dbReference type="OrthoDB" id="6107927at2759"/>
<reference evidence="2" key="1">
    <citation type="submission" date="2022-03" db="EMBL/GenBank/DDBJ databases">
        <authorList>
            <person name="Lindestad O."/>
        </authorList>
    </citation>
    <scope>NUCLEOTIDE SEQUENCE</scope>
</reference>
<dbReference type="EMBL" id="CAKXAJ010025764">
    <property type="protein sequence ID" value="CAH2243707.1"/>
    <property type="molecule type" value="Genomic_DNA"/>
</dbReference>
<keyword evidence="3" id="KW-1185">Reference proteome</keyword>
<accession>A0A8S4RY68</accession>
<feature type="signal peptide" evidence="1">
    <location>
        <begin position="1"/>
        <end position="17"/>
    </location>
</feature>
<protein>
    <submittedName>
        <fullName evidence="2">Jg8767 protein</fullName>
    </submittedName>
</protein>
<evidence type="ECO:0000313" key="3">
    <source>
        <dbReference type="Proteomes" id="UP000838756"/>
    </source>
</evidence>
<evidence type="ECO:0000256" key="1">
    <source>
        <dbReference type="SAM" id="SignalP"/>
    </source>
</evidence>
<feature type="chain" id="PRO_5035729570" evidence="1">
    <location>
        <begin position="18"/>
        <end position="99"/>
    </location>
</feature>
<proteinExistence type="predicted"/>
<gene>
    <name evidence="2" type="primary">jg8767</name>
    <name evidence="2" type="ORF">PAEG_LOCUS19806</name>
</gene>
<dbReference type="AlphaFoldDB" id="A0A8S4RY68"/>
<dbReference type="Proteomes" id="UP000838756">
    <property type="component" value="Unassembled WGS sequence"/>
</dbReference>
<keyword evidence="1" id="KW-0732">Signal</keyword>
<name>A0A8S4RY68_9NEOP</name>
<organism evidence="2 3">
    <name type="scientific">Pararge aegeria aegeria</name>
    <dbReference type="NCBI Taxonomy" id="348720"/>
    <lineage>
        <taxon>Eukaryota</taxon>
        <taxon>Metazoa</taxon>
        <taxon>Ecdysozoa</taxon>
        <taxon>Arthropoda</taxon>
        <taxon>Hexapoda</taxon>
        <taxon>Insecta</taxon>
        <taxon>Pterygota</taxon>
        <taxon>Neoptera</taxon>
        <taxon>Endopterygota</taxon>
        <taxon>Lepidoptera</taxon>
        <taxon>Glossata</taxon>
        <taxon>Ditrysia</taxon>
        <taxon>Papilionoidea</taxon>
        <taxon>Nymphalidae</taxon>
        <taxon>Satyrinae</taxon>
        <taxon>Satyrini</taxon>
        <taxon>Parargina</taxon>
        <taxon>Pararge</taxon>
    </lineage>
</organism>